<sequence length="79" mass="8669">MTTLQNAFYAKKLGDSSALDAVVNSEINAETLFYVIGDQAVRASLRSKSDIKTFRKDLIAVEKAEDTTFSIGVIPNNKK</sequence>
<dbReference type="AlphaFoldDB" id="A0AA36H497"/>
<keyword evidence="2" id="KW-1185">Reference proteome</keyword>
<comment type="caution">
    <text evidence="1">The sequence shown here is derived from an EMBL/GenBank/DDBJ whole genome shotgun (WGS) entry which is preliminary data.</text>
</comment>
<organism evidence="1 2">
    <name type="scientific">Cylicocyclus nassatus</name>
    <name type="common">Nematode worm</name>
    <dbReference type="NCBI Taxonomy" id="53992"/>
    <lineage>
        <taxon>Eukaryota</taxon>
        <taxon>Metazoa</taxon>
        <taxon>Ecdysozoa</taxon>
        <taxon>Nematoda</taxon>
        <taxon>Chromadorea</taxon>
        <taxon>Rhabditida</taxon>
        <taxon>Rhabditina</taxon>
        <taxon>Rhabditomorpha</taxon>
        <taxon>Strongyloidea</taxon>
        <taxon>Strongylidae</taxon>
        <taxon>Cylicocyclus</taxon>
    </lineage>
</organism>
<dbReference type="EMBL" id="CATQJL010000305">
    <property type="protein sequence ID" value="CAJ0603404.1"/>
    <property type="molecule type" value="Genomic_DNA"/>
</dbReference>
<proteinExistence type="predicted"/>
<evidence type="ECO:0000313" key="1">
    <source>
        <dbReference type="EMBL" id="CAJ0603404.1"/>
    </source>
</evidence>
<protein>
    <submittedName>
        <fullName evidence="1">Uncharacterized protein</fullName>
    </submittedName>
</protein>
<name>A0AA36H497_CYLNA</name>
<evidence type="ECO:0000313" key="2">
    <source>
        <dbReference type="Proteomes" id="UP001176961"/>
    </source>
</evidence>
<reference evidence="1" key="1">
    <citation type="submission" date="2023-07" db="EMBL/GenBank/DDBJ databases">
        <authorList>
            <consortium name="CYATHOMIX"/>
        </authorList>
    </citation>
    <scope>NUCLEOTIDE SEQUENCE</scope>
    <source>
        <strain evidence="1">N/A</strain>
    </source>
</reference>
<dbReference type="Proteomes" id="UP001176961">
    <property type="component" value="Unassembled WGS sequence"/>
</dbReference>
<accession>A0AA36H497</accession>
<gene>
    <name evidence="1" type="ORF">CYNAS_LOCUS15387</name>
</gene>